<dbReference type="GO" id="GO:0005829">
    <property type="term" value="C:cytosol"/>
    <property type="evidence" value="ECO:0007669"/>
    <property type="project" value="UniProtKB-SubCell"/>
</dbReference>
<dbReference type="PANTHER" id="PTHR45690:SF19">
    <property type="entry name" value="NACHT, LRR AND PYD DOMAINS-CONTAINING PROTEIN 3"/>
    <property type="match status" value="1"/>
</dbReference>
<dbReference type="InterPro" id="IPR027417">
    <property type="entry name" value="P-loop_NTPase"/>
</dbReference>
<comment type="similarity">
    <text evidence="2">Belongs to the NLRP family.</text>
</comment>
<keyword evidence="9" id="KW-1185">Reference proteome</keyword>
<evidence type="ECO:0000313" key="8">
    <source>
        <dbReference type="EMBL" id="KAJ8371902.1"/>
    </source>
</evidence>
<evidence type="ECO:0000256" key="5">
    <source>
        <dbReference type="ARBA" id="ARBA00022741"/>
    </source>
</evidence>
<comment type="subcellular location">
    <subcellularLocation>
        <location evidence="1">Cytoplasm</location>
    </subcellularLocation>
</comment>
<dbReference type="InterPro" id="IPR050637">
    <property type="entry name" value="NLRP_innate_immun_reg"/>
</dbReference>
<dbReference type="GO" id="GO:0005524">
    <property type="term" value="F:ATP binding"/>
    <property type="evidence" value="ECO:0007669"/>
    <property type="project" value="UniProtKB-KW"/>
</dbReference>
<gene>
    <name evidence="8" type="ORF">AAFF_G00298940</name>
</gene>
<dbReference type="SUPFAM" id="SSF52540">
    <property type="entry name" value="P-loop containing nucleoside triphosphate hydrolases"/>
    <property type="match status" value="1"/>
</dbReference>
<reference evidence="8" key="1">
    <citation type="journal article" date="2023" name="Science">
        <title>Genome structures resolve the early diversification of teleost fishes.</title>
        <authorList>
            <person name="Parey E."/>
            <person name="Louis A."/>
            <person name="Montfort J."/>
            <person name="Bouchez O."/>
            <person name="Roques C."/>
            <person name="Iampietro C."/>
            <person name="Lluch J."/>
            <person name="Castinel A."/>
            <person name="Donnadieu C."/>
            <person name="Desvignes T."/>
            <person name="Floi Bucao C."/>
            <person name="Jouanno E."/>
            <person name="Wen M."/>
            <person name="Mejri S."/>
            <person name="Dirks R."/>
            <person name="Jansen H."/>
            <person name="Henkel C."/>
            <person name="Chen W.J."/>
            <person name="Zahm M."/>
            <person name="Cabau C."/>
            <person name="Klopp C."/>
            <person name="Thompson A.W."/>
            <person name="Robinson-Rechavi M."/>
            <person name="Braasch I."/>
            <person name="Lecointre G."/>
            <person name="Bobe J."/>
            <person name="Postlethwait J.H."/>
            <person name="Berthelot C."/>
            <person name="Roest Crollius H."/>
            <person name="Guiguen Y."/>
        </authorList>
    </citation>
    <scope>NUCLEOTIDE SEQUENCE</scope>
    <source>
        <strain evidence="8">NC1722</strain>
    </source>
</reference>
<keyword evidence="6" id="KW-0067">ATP-binding</keyword>
<keyword evidence="4" id="KW-0677">Repeat</keyword>
<dbReference type="Gene3D" id="3.40.50.300">
    <property type="entry name" value="P-loop containing nucleotide triphosphate hydrolases"/>
    <property type="match status" value="1"/>
</dbReference>
<sequence length="909" mass="96958">MSATWDLAGTPLNSLHRLHREAMAAFGPESRDEGPFGGQCPREVVLSGQYVPLKVGKDKESGGERAGGVGSLQDAIDAAVSQGGARAGAVVMVGPAGVGKTTAVQRLLVDWAAGTRLLRFAFVFPIGPGGGELSLVDLLSRRYPHLSADALTPVLQNPAPLLFVLDGLDRYQRWWGNTAAPCSSPNLPAPFSSLVSGLVQGTLLPGASVLVTTRPTAALRPLPKFVGQRVEVRGLSRAGRRAYVGRFFPDEEEAAAVLRHLEETVGFYALARLPGFCWTLCSVYKAALGAGRDLPRTLTRVFADATAGLIRRHAVGEAPAGAVVSGLAKMAAHTPLHDTGACSPEEMTAFGLGPFLTSPFLSALVRVDGEPGAEGRAFSFLSPTAAQFLLAVSHYRGDSRGLLELLEETAGRAELLELFLAGLADPAQREPLEGAVGRFDDGRALGFSTWLRETTQEAVPSYHRERHHRCFRLLHQRQDAGLVLEAVGPSARLGLSYAGLSVEESVALGYVATCCGGLKQLNLYNSKTLREGVMLRLVPVIRISNKIILSQSNLSPGSYAHLTAGLRGGRATELDLSYNHSMGDQGLERLCAGLLGSSLQSLWLPVCSVTAAGCGYLATALCSSQLHLLDLRANSIGDLGLAQLSHALESPQCQLRDLRLQLCKLTGASMEALSSALRSGHSALRSLDLRQNSLSDEGMHWLCTALQDPRCSLETLHVFDCGLTGACCAGLADALRSGGGRLTELDLSVNELEDPGALKLCDVLKMADCALQKLRLTRCELGEGVFLELAARGGDSRLTELELGLNKVGDVGAKHLWEALQDPHCKLEHLDVEMVDLTDGCVVDVCAAVRASRTLKTLVLKNNGLTDAAVPDLVAMAQESRTLRELNLQYNDFSEDVFEIMDACGKIKY</sequence>
<dbReference type="Proteomes" id="UP001221898">
    <property type="component" value="Unassembled WGS sequence"/>
</dbReference>
<organism evidence="8 9">
    <name type="scientific">Aldrovandia affinis</name>
    <dbReference type="NCBI Taxonomy" id="143900"/>
    <lineage>
        <taxon>Eukaryota</taxon>
        <taxon>Metazoa</taxon>
        <taxon>Chordata</taxon>
        <taxon>Craniata</taxon>
        <taxon>Vertebrata</taxon>
        <taxon>Euteleostomi</taxon>
        <taxon>Actinopterygii</taxon>
        <taxon>Neopterygii</taxon>
        <taxon>Teleostei</taxon>
        <taxon>Notacanthiformes</taxon>
        <taxon>Halosauridae</taxon>
        <taxon>Aldrovandia</taxon>
    </lineage>
</organism>
<feature type="domain" description="NACHT" evidence="7">
    <location>
        <begin position="88"/>
        <end position="219"/>
    </location>
</feature>
<dbReference type="PANTHER" id="PTHR45690">
    <property type="entry name" value="NACHT, LRR AND PYD DOMAINS-CONTAINING PROTEIN 12"/>
    <property type="match status" value="1"/>
</dbReference>
<dbReference type="InterPro" id="IPR007111">
    <property type="entry name" value="NACHT_NTPase"/>
</dbReference>
<evidence type="ECO:0000256" key="6">
    <source>
        <dbReference type="ARBA" id="ARBA00022840"/>
    </source>
</evidence>
<dbReference type="Pfam" id="PF13516">
    <property type="entry name" value="LRR_6"/>
    <property type="match status" value="5"/>
</dbReference>
<comment type="caution">
    <text evidence="8">The sequence shown here is derived from an EMBL/GenBank/DDBJ whole genome shotgun (WGS) entry which is preliminary data.</text>
</comment>
<evidence type="ECO:0000313" key="9">
    <source>
        <dbReference type="Proteomes" id="UP001221898"/>
    </source>
</evidence>
<proteinExistence type="inferred from homology"/>
<evidence type="ECO:0000256" key="3">
    <source>
        <dbReference type="ARBA" id="ARBA00022490"/>
    </source>
</evidence>
<evidence type="ECO:0000259" key="7">
    <source>
        <dbReference type="PROSITE" id="PS50837"/>
    </source>
</evidence>
<dbReference type="InterPro" id="IPR032675">
    <property type="entry name" value="LRR_dom_sf"/>
</dbReference>
<dbReference type="SUPFAM" id="SSF52047">
    <property type="entry name" value="RNI-like"/>
    <property type="match status" value="2"/>
</dbReference>
<accession>A0AAD7R939</accession>
<keyword evidence="5" id="KW-0547">Nucleotide-binding</keyword>
<name>A0AAD7R939_9TELE</name>
<dbReference type="EMBL" id="JAINUG010000425">
    <property type="protein sequence ID" value="KAJ8371902.1"/>
    <property type="molecule type" value="Genomic_DNA"/>
</dbReference>
<dbReference type="SMART" id="SM00368">
    <property type="entry name" value="LRR_RI"/>
    <property type="match status" value="11"/>
</dbReference>
<evidence type="ECO:0000256" key="1">
    <source>
        <dbReference type="ARBA" id="ARBA00004496"/>
    </source>
</evidence>
<dbReference type="Gene3D" id="3.80.10.10">
    <property type="entry name" value="Ribonuclease Inhibitor"/>
    <property type="match status" value="1"/>
</dbReference>
<dbReference type="InterPro" id="IPR001611">
    <property type="entry name" value="Leu-rich_rpt"/>
</dbReference>
<dbReference type="AlphaFoldDB" id="A0AAD7R939"/>
<protein>
    <recommendedName>
        <fullName evidence="7">NACHT domain-containing protein</fullName>
    </recommendedName>
</protein>
<evidence type="ECO:0000256" key="2">
    <source>
        <dbReference type="ARBA" id="ARBA00008665"/>
    </source>
</evidence>
<dbReference type="Pfam" id="PF05729">
    <property type="entry name" value="NACHT"/>
    <property type="match status" value="1"/>
</dbReference>
<dbReference type="PROSITE" id="PS50837">
    <property type="entry name" value="NACHT"/>
    <property type="match status" value="1"/>
</dbReference>
<keyword evidence="3" id="KW-0963">Cytoplasm</keyword>
<evidence type="ECO:0000256" key="4">
    <source>
        <dbReference type="ARBA" id="ARBA00022737"/>
    </source>
</evidence>